<dbReference type="Pfam" id="PF07690">
    <property type="entry name" value="MFS_1"/>
    <property type="match status" value="1"/>
</dbReference>
<name>A0A9P8LGH1_9PEZI</name>
<feature type="transmembrane region" description="Helical" evidence="5">
    <location>
        <begin position="106"/>
        <end position="124"/>
    </location>
</feature>
<evidence type="ECO:0000256" key="3">
    <source>
        <dbReference type="ARBA" id="ARBA00022989"/>
    </source>
</evidence>
<organism evidence="7 8">
    <name type="scientific">Trichoglossum hirsutum</name>
    <dbReference type="NCBI Taxonomy" id="265104"/>
    <lineage>
        <taxon>Eukaryota</taxon>
        <taxon>Fungi</taxon>
        <taxon>Dikarya</taxon>
        <taxon>Ascomycota</taxon>
        <taxon>Pezizomycotina</taxon>
        <taxon>Geoglossomycetes</taxon>
        <taxon>Geoglossales</taxon>
        <taxon>Geoglossaceae</taxon>
        <taxon>Trichoglossum</taxon>
    </lineage>
</organism>
<evidence type="ECO:0000313" key="7">
    <source>
        <dbReference type="EMBL" id="KAH0564950.1"/>
    </source>
</evidence>
<dbReference type="CDD" id="cd17476">
    <property type="entry name" value="MFS_Amf1_MDR_like"/>
    <property type="match status" value="1"/>
</dbReference>
<dbReference type="GO" id="GO:0022857">
    <property type="term" value="F:transmembrane transporter activity"/>
    <property type="evidence" value="ECO:0007669"/>
    <property type="project" value="InterPro"/>
</dbReference>
<dbReference type="PANTHER" id="PTHR42718">
    <property type="entry name" value="MAJOR FACILITATOR SUPERFAMILY MULTIDRUG TRANSPORTER MFSC"/>
    <property type="match status" value="1"/>
</dbReference>
<evidence type="ECO:0000256" key="2">
    <source>
        <dbReference type="ARBA" id="ARBA00022692"/>
    </source>
</evidence>
<dbReference type="EMBL" id="JAGHQM010000156">
    <property type="protein sequence ID" value="KAH0564950.1"/>
    <property type="molecule type" value="Genomic_DNA"/>
</dbReference>
<feature type="transmembrane region" description="Helical" evidence="5">
    <location>
        <begin position="424"/>
        <end position="443"/>
    </location>
</feature>
<evidence type="ECO:0000256" key="1">
    <source>
        <dbReference type="ARBA" id="ARBA00004141"/>
    </source>
</evidence>
<feature type="transmembrane region" description="Helical" evidence="5">
    <location>
        <begin position="348"/>
        <end position="373"/>
    </location>
</feature>
<dbReference type="AlphaFoldDB" id="A0A9P8LGH1"/>
<comment type="caution">
    <text evidence="7">The sequence shown here is derived from an EMBL/GenBank/DDBJ whole genome shotgun (WGS) entry which is preliminary data.</text>
</comment>
<keyword evidence="4 5" id="KW-0472">Membrane</keyword>
<feature type="domain" description="Major facilitator superfamily (MFS) profile" evidence="6">
    <location>
        <begin position="40"/>
        <end position="447"/>
    </location>
</feature>
<dbReference type="InterPro" id="IPR020846">
    <property type="entry name" value="MFS_dom"/>
</dbReference>
<reference evidence="7" key="1">
    <citation type="submission" date="2021-03" db="EMBL/GenBank/DDBJ databases">
        <title>Comparative genomics and phylogenomic investigation of the class Geoglossomycetes provide insights into ecological specialization and systematics.</title>
        <authorList>
            <person name="Melie T."/>
            <person name="Pirro S."/>
            <person name="Miller A.N."/>
            <person name="Quandt A."/>
        </authorList>
    </citation>
    <scope>NUCLEOTIDE SEQUENCE</scope>
    <source>
        <strain evidence="7">CAQ_001_2017</strain>
    </source>
</reference>
<evidence type="ECO:0000256" key="5">
    <source>
        <dbReference type="SAM" id="Phobius"/>
    </source>
</evidence>
<accession>A0A9P8LGH1</accession>
<sequence>MSSEVLSVAKEDGEPIQSRLERLGNERPNIFKTTREEIGFCFSICMSQVLAEYFVSGFNVIAPTLAAEFRIPTDSSVWPATVFSLVVASSLLVFGRVSDMYGGYPVYVGGLVWFFLWSLVAGFSRSELTLVFCRSLQGLGCAASLPSGVKLLGRTYRPGPRKNLVFSIYGAAAPVGFFSGISFSGLTAQYIHWNWYFWIGAMVAFAVAATAYFTILPDIEDNRNNNLDMDWPGAVLIVSGSALVVFAITESSHAPARWQTPYIYTTFALGGVILAIAVYVEGYQNIMGGTPLQVVAWYVPMAMGGLIISTIGGFTLHLIPGTLLLAIAGLGWVASNLLFAVAPLGANYWAYAFPAMVCATIGIDISFNVTNIFVTTSMSEKKQGLAGALVNVTLHLGISLSLGFADIISSQTAHLGLLRSYRAVFWFGSACAVTSLLVVAFLVKIGRAKSDHTVDEKDEWR</sequence>
<dbReference type="SUPFAM" id="SSF103473">
    <property type="entry name" value="MFS general substrate transporter"/>
    <property type="match status" value="1"/>
</dbReference>
<dbReference type="InterPro" id="IPR011701">
    <property type="entry name" value="MFS"/>
</dbReference>
<evidence type="ECO:0000313" key="8">
    <source>
        <dbReference type="Proteomes" id="UP000750711"/>
    </source>
</evidence>
<dbReference type="InterPro" id="IPR036259">
    <property type="entry name" value="MFS_trans_sf"/>
</dbReference>
<feature type="transmembrane region" description="Helical" evidence="5">
    <location>
        <begin position="323"/>
        <end position="342"/>
    </location>
</feature>
<dbReference type="Gene3D" id="1.20.1250.20">
    <property type="entry name" value="MFS general substrate transporter like domains"/>
    <property type="match status" value="2"/>
</dbReference>
<protein>
    <recommendedName>
        <fullName evidence="6">Major facilitator superfamily (MFS) profile domain-containing protein</fullName>
    </recommendedName>
</protein>
<comment type="subcellular location">
    <subcellularLocation>
        <location evidence="1">Membrane</location>
        <topology evidence="1">Multi-pass membrane protein</topology>
    </subcellularLocation>
</comment>
<feature type="transmembrane region" description="Helical" evidence="5">
    <location>
        <begin position="231"/>
        <end position="249"/>
    </location>
</feature>
<keyword evidence="3 5" id="KW-1133">Transmembrane helix</keyword>
<feature type="transmembrane region" description="Helical" evidence="5">
    <location>
        <begin position="261"/>
        <end position="280"/>
    </location>
</feature>
<feature type="transmembrane region" description="Helical" evidence="5">
    <location>
        <begin position="385"/>
        <end position="404"/>
    </location>
</feature>
<dbReference type="PROSITE" id="PS50850">
    <property type="entry name" value="MFS"/>
    <property type="match status" value="1"/>
</dbReference>
<feature type="transmembrane region" description="Helical" evidence="5">
    <location>
        <begin position="295"/>
        <end position="316"/>
    </location>
</feature>
<evidence type="ECO:0000259" key="6">
    <source>
        <dbReference type="PROSITE" id="PS50850"/>
    </source>
</evidence>
<dbReference type="PANTHER" id="PTHR42718:SF36">
    <property type="entry name" value="MULTIDRUG TRANSPORTER, PUTATIVE (AFU_ORTHOLOGUE AFUA_4G13820)-RELATED"/>
    <property type="match status" value="1"/>
</dbReference>
<dbReference type="Proteomes" id="UP000750711">
    <property type="component" value="Unassembled WGS sequence"/>
</dbReference>
<gene>
    <name evidence="7" type="ORF">GP486_001658</name>
</gene>
<evidence type="ECO:0000256" key="4">
    <source>
        <dbReference type="ARBA" id="ARBA00023136"/>
    </source>
</evidence>
<feature type="transmembrane region" description="Helical" evidence="5">
    <location>
        <begin position="164"/>
        <end position="183"/>
    </location>
</feature>
<feature type="transmembrane region" description="Helical" evidence="5">
    <location>
        <begin position="38"/>
        <end position="56"/>
    </location>
</feature>
<proteinExistence type="predicted"/>
<feature type="transmembrane region" description="Helical" evidence="5">
    <location>
        <begin position="195"/>
        <end position="215"/>
    </location>
</feature>
<dbReference type="GO" id="GO:0016020">
    <property type="term" value="C:membrane"/>
    <property type="evidence" value="ECO:0007669"/>
    <property type="project" value="UniProtKB-SubCell"/>
</dbReference>
<feature type="transmembrane region" description="Helical" evidence="5">
    <location>
        <begin position="76"/>
        <end position="94"/>
    </location>
</feature>
<keyword evidence="8" id="KW-1185">Reference proteome</keyword>
<keyword evidence="2 5" id="KW-0812">Transmembrane</keyword>